<gene>
    <name evidence="2" type="ORF">AUC43_06935</name>
</gene>
<dbReference type="EMBL" id="CP013909">
    <property type="protein sequence ID" value="ALW87265.1"/>
    <property type="molecule type" value="Genomic_DNA"/>
</dbReference>
<dbReference type="Proteomes" id="UP000059542">
    <property type="component" value="Chromosome"/>
</dbReference>
<dbReference type="AlphaFoldDB" id="A0A0U4C3H2"/>
<name>A0A0U4C3H2_9BACT</name>
<dbReference type="STRING" id="1411621.AUC43_06935"/>
<evidence type="ECO:0000313" key="3">
    <source>
        <dbReference type="Proteomes" id="UP000059542"/>
    </source>
</evidence>
<dbReference type="OrthoDB" id="9773293at2"/>
<proteinExistence type="predicted"/>
<dbReference type="Gene3D" id="3.40.50.1820">
    <property type="entry name" value="alpha/beta hydrolase"/>
    <property type="match status" value="1"/>
</dbReference>
<dbReference type="SUPFAM" id="SSF53474">
    <property type="entry name" value="alpha/beta-Hydrolases"/>
    <property type="match status" value="1"/>
</dbReference>
<evidence type="ECO:0000313" key="2">
    <source>
        <dbReference type="EMBL" id="ALW87265.1"/>
    </source>
</evidence>
<sequence length="300" mass="33151">MPPGVEAHFFPGFTVHAVATAGATIHVLRGGSGPPLLLLHGHPETHVMWHKIAGKLARDYTVVLPDLRGYGDSSKPASSPDHGPYSFRSMAQDQVEVMAHFGFDTFFVAGHDRGGRVAHRLCLDHPGAVRKACVLDIAPTLTMYDDTSQEFATRYVWWFFQIQPFPVPENQIGFDPAYYLQHHLAVQNKTPDAIAPDALQEYLRCYGCRATIHAVCEDYRAAASIDLEYDRADAAAGHRVTAPLLVLWGARGTVARLWNVLATWQAKAITVSGEALDCGHFLPEEHPEAVLAHFQAFFRD</sequence>
<organism evidence="2 3">
    <name type="scientific">Hymenobacter sedentarius</name>
    <dbReference type="NCBI Taxonomy" id="1411621"/>
    <lineage>
        <taxon>Bacteria</taxon>
        <taxon>Pseudomonadati</taxon>
        <taxon>Bacteroidota</taxon>
        <taxon>Cytophagia</taxon>
        <taxon>Cytophagales</taxon>
        <taxon>Hymenobacteraceae</taxon>
        <taxon>Hymenobacter</taxon>
    </lineage>
</organism>
<dbReference type="Pfam" id="PF00561">
    <property type="entry name" value="Abhydrolase_1"/>
    <property type="match status" value="1"/>
</dbReference>
<dbReference type="KEGG" id="hyg:AUC43_06935"/>
<protein>
    <recommendedName>
        <fullName evidence="1">AB hydrolase-1 domain-containing protein</fullName>
    </recommendedName>
</protein>
<reference evidence="2 3" key="1">
    <citation type="submission" date="2015-12" db="EMBL/GenBank/DDBJ databases">
        <authorList>
            <person name="Shamseldin A."/>
            <person name="Moawad H."/>
            <person name="Abd El-Rahim W.M."/>
            <person name="Sadowsky M.J."/>
        </authorList>
    </citation>
    <scope>NUCLEOTIDE SEQUENCE [LARGE SCALE GENOMIC DNA]</scope>
    <source>
        <strain evidence="2 3">DG5B</strain>
    </source>
</reference>
<dbReference type="InterPro" id="IPR029058">
    <property type="entry name" value="AB_hydrolase_fold"/>
</dbReference>
<dbReference type="InterPro" id="IPR000073">
    <property type="entry name" value="AB_hydrolase_1"/>
</dbReference>
<accession>A0A0U4C3H2</accession>
<feature type="domain" description="AB hydrolase-1" evidence="1">
    <location>
        <begin position="34"/>
        <end position="287"/>
    </location>
</feature>
<keyword evidence="3" id="KW-1185">Reference proteome</keyword>
<evidence type="ECO:0000259" key="1">
    <source>
        <dbReference type="Pfam" id="PF00561"/>
    </source>
</evidence>
<dbReference type="PANTHER" id="PTHR43329">
    <property type="entry name" value="EPOXIDE HYDROLASE"/>
    <property type="match status" value="1"/>
</dbReference>
<dbReference type="PRINTS" id="PR00111">
    <property type="entry name" value="ABHYDROLASE"/>
</dbReference>